<dbReference type="InterPro" id="IPR003718">
    <property type="entry name" value="OsmC/Ohr_fam"/>
</dbReference>
<protein>
    <submittedName>
        <fullName evidence="1">Organic hydroperoxide reductase OsmC/OhrA</fullName>
    </submittedName>
</protein>
<dbReference type="InterPro" id="IPR052707">
    <property type="entry name" value="OsmC_Ohr_Peroxiredoxin"/>
</dbReference>
<keyword evidence="2" id="KW-1185">Reference proteome</keyword>
<dbReference type="OrthoDB" id="9795405at2"/>
<reference evidence="1 2" key="1">
    <citation type="submission" date="2018-10" db="EMBL/GenBank/DDBJ databases">
        <title>Genomic Encyclopedia of Archaeal and Bacterial Type Strains, Phase II (KMG-II): from individual species to whole genera.</title>
        <authorList>
            <person name="Goeker M."/>
        </authorList>
    </citation>
    <scope>NUCLEOTIDE SEQUENCE [LARGE SCALE GENOMIC DNA]</scope>
    <source>
        <strain evidence="1 2">DSM 18602</strain>
    </source>
</reference>
<accession>A0A495J248</accession>
<proteinExistence type="predicted"/>
<dbReference type="InterPro" id="IPR036102">
    <property type="entry name" value="OsmC/Ohrsf"/>
</dbReference>
<dbReference type="Pfam" id="PF02566">
    <property type="entry name" value="OsmC"/>
    <property type="match status" value="1"/>
</dbReference>
<evidence type="ECO:0000313" key="2">
    <source>
        <dbReference type="Proteomes" id="UP000268007"/>
    </source>
</evidence>
<dbReference type="SUPFAM" id="SSF82784">
    <property type="entry name" value="OsmC-like"/>
    <property type="match status" value="1"/>
</dbReference>
<name>A0A495J248_9SPHI</name>
<evidence type="ECO:0000313" key="1">
    <source>
        <dbReference type="EMBL" id="RKR82394.1"/>
    </source>
</evidence>
<dbReference type="RefSeq" id="WP_121197995.1">
    <property type="nucleotide sequence ID" value="NZ_RBKU01000001.1"/>
</dbReference>
<organism evidence="1 2">
    <name type="scientific">Mucilaginibacter gracilis</name>
    <dbReference type="NCBI Taxonomy" id="423350"/>
    <lineage>
        <taxon>Bacteria</taxon>
        <taxon>Pseudomonadati</taxon>
        <taxon>Bacteroidota</taxon>
        <taxon>Sphingobacteriia</taxon>
        <taxon>Sphingobacteriales</taxon>
        <taxon>Sphingobacteriaceae</taxon>
        <taxon>Mucilaginibacter</taxon>
    </lineage>
</organism>
<dbReference type="PANTHER" id="PTHR42830:SF2">
    <property type="entry name" value="OSMC_OHR FAMILY PROTEIN"/>
    <property type="match status" value="1"/>
</dbReference>
<dbReference type="Gene3D" id="3.30.300.20">
    <property type="match status" value="1"/>
</dbReference>
<comment type="caution">
    <text evidence="1">The sequence shown here is derived from an EMBL/GenBank/DDBJ whole genome shotgun (WGS) entry which is preliminary data.</text>
</comment>
<dbReference type="EMBL" id="RBKU01000001">
    <property type="protein sequence ID" value="RKR82394.1"/>
    <property type="molecule type" value="Genomic_DNA"/>
</dbReference>
<dbReference type="AlphaFoldDB" id="A0A495J248"/>
<dbReference type="PANTHER" id="PTHR42830">
    <property type="entry name" value="OSMOTICALLY INDUCIBLE FAMILY PROTEIN"/>
    <property type="match status" value="1"/>
</dbReference>
<sequence>MNKSHHYNVKIEWTGNTGSGTSSYTAYERQIEVSSIGKPVIPTSSDPAFRGDKSRYNPEELLVASLSSCHMLWYLHLCAENGIVVVKYKDEATGIMTETANGSGKFESVTLKPVVYVSEPQMIENAIALHKKANEMCYVAKSCNFPVYHEPDCNTDEK</sequence>
<gene>
    <name evidence="1" type="ORF">BDD43_2571</name>
</gene>
<dbReference type="Proteomes" id="UP000268007">
    <property type="component" value="Unassembled WGS sequence"/>
</dbReference>
<dbReference type="InterPro" id="IPR015946">
    <property type="entry name" value="KH_dom-like_a/b"/>
</dbReference>